<dbReference type="PROSITE" id="PS50157">
    <property type="entry name" value="ZINC_FINGER_C2H2_2"/>
    <property type="match status" value="2"/>
</dbReference>
<evidence type="ECO:0000313" key="7">
    <source>
        <dbReference type="EMBL" id="CZR68985.1"/>
    </source>
</evidence>
<dbReference type="SUPFAM" id="SSF57667">
    <property type="entry name" value="beta-beta-alpha zinc fingers"/>
    <property type="match status" value="1"/>
</dbReference>
<dbReference type="GO" id="GO:0000977">
    <property type="term" value="F:RNA polymerase II transcription regulatory region sequence-specific DNA binding"/>
    <property type="evidence" value="ECO:0007669"/>
    <property type="project" value="TreeGrafter"/>
</dbReference>
<dbReference type="Gene3D" id="3.30.160.60">
    <property type="entry name" value="Classic Zinc Finger"/>
    <property type="match status" value="2"/>
</dbReference>
<evidence type="ECO:0000259" key="6">
    <source>
        <dbReference type="PROSITE" id="PS50157"/>
    </source>
</evidence>
<dbReference type="SMART" id="SM00355">
    <property type="entry name" value="ZnF_C2H2"/>
    <property type="match status" value="4"/>
</dbReference>
<dbReference type="GO" id="GO:0000981">
    <property type="term" value="F:DNA-binding transcription factor activity, RNA polymerase II-specific"/>
    <property type="evidence" value="ECO:0007669"/>
    <property type="project" value="TreeGrafter"/>
</dbReference>
<keyword evidence="8" id="KW-1185">Reference proteome</keyword>
<evidence type="ECO:0000256" key="5">
    <source>
        <dbReference type="PROSITE-ProRule" id="PRU00042"/>
    </source>
</evidence>
<dbReference type="Pfam" id="PF12874">
    <property type="entry name" value="zf-met"/>
    <property type="match status" value="1"/>
</dbReference>
<dbReference type="InterPro" id="IPR036236">
    <property type="entry name" value="Znf_C2H2_sf"/>
</dbReference>
<name>A0A1L7XVI4_9HELO</name>
<feature type="domain" description="C2H2-type" evidence="6">
    <location>
        <begin position="150"/>
        <end position="174"/>
    </location>
</feature>
<dbReference type="Pfam" id="PF13894">
    <property type="entry name" value="zf-C2H2_4"/>
    <property type="match status" value="1"/>
</dbReference>
<gene>
    <name evidence="7" type="ORF">PAC_18886</name>
</gene>
<reference evidence="7 8" key="1">
    <citation type="submission" date="2016-03" db="EMBL/GenBank/DDBJ databases">
        <authorList>
            <person name="Ploux O."/>
        </authorList>
    </citation>
    <scope>NUCLEOTIDE SEQUENCE [LARGE SCALE GENOMIC DNA]</scope>
    <source>
        <strain evidence="7 8">UAMH 11012</strain>
    </source>
</reference>
<dbReference type="PANTHER" id="PTHR24409:SF356">
    <property type="entry name" value="C2H2 FINGER DOMAIN TRANSCRIPTION FACTOR (EUROFUNG)"/>
    <property type="match status" value="1"/>
</dbReference>
<dbReference type="AlphaFoldDB" id="A0A1L7XVI4"/>
<dbReference type="STRING" id="576137.A0A1L7XVI4"/>
<dbReference type="PANTHER" id="PTHR24409">
    <property type="entry name" value="ZINC FINGER PROTEIN 142"/>
    <property type="match status" value="1"/>
</dbReference>
<evidence type="ECO:0000256" key="4">
    <source>
        <dbReference type="ARBA" id="ARBA00022833"/>
    </source>
</evidence>
<keyword evidence="2" id="KW-0677">Repeat</keyword>
<keyword evidence="3 5" id="KW-0863">Zinc-finger</keyword>
<evidence type="ECO:0000256" key="1">
    <source>
        <dbReference type="ARBA" id="ARBA00022723"/>
    </source>
</evidence>
<proteinExistence type="predicted"/>
<dbReference type="PROSITE" id="PS00028">
    <property type="entry name" value="ZINC_FINGER_C2H2_1"/>
    <property type="match status" value="1"/>
</dbReference>
<evidence type="ECO:0000256" key="2">
    <source>
        <dbReference type="ARBA" id="ARBA00022737"/>
    </source>
</evidence>
<feature type="domain" description="C2H2-type" evidence="6">
    <location>
        <begin position="35"/>
        <end position="65"/>
    </location>
</feature>
<keyword evidence="1" id="KW-0479">Metal-binding</keyword>
<protein>
    <submittedName>
        <fullName evidence="7">Related to zinc finger protein</fullName>
    </submittedName>
</protein>
<dbReference type="Proteomes" id="UP000184330">
    <property type="component" value="Unassembled WGS sequence"/>
</dbReference>
<evidence type="ECO:0000313" key="8">
    <source>
        <dbReference type="Proteomes" id="UP000184330"/>
    </source>
</evidence>
<evidence type="ECO:0000256" key="3">
    <source>
        <dbReference type="ARBA" id="ARBA00022771"/>
    </source>
</evidence>
<organism evidence="7 8">
    <name type="scientific">Phialocephala subalpina</name>
    <dbReference type="NCBI Taxonomy" id="576137"/>
    <lineage>
        <taxon>Eukaryota</taxon>
        <taxon>Fungi</taxon>
        <taxon>Dikarya</taxon>
        <taxon>Ascomycota</taxon>
        <taxon>Pezizomycotina</taxon>
        <taxon>Leotiomycetes</taxon>
        <taxon>Helotiales</taxon>
        <taxon>Mollisiaceae</taxon>
        <taxon>Phialocephala</taxon>
        <taxon>Phialocephala fortinii species complex</taxon>
    </lineage>
</organism>
<sequence length="231" mass="26052">MPYFCDPCKRWFNDLNGYQMHIQNGPAHRYRSEEFECGECTRTFSSANSLHQHCSSAAGHPYCIPCKRMFMNQNNLNQASGFTTAAGVTSPQIHLESGTCPKANIDRHGINRMIQQLDTNHVITKMLLTYPDSSNTTYIATDRSWNGRAYQCYLCSRQFASLPSLNNHMKSPVHEQNLYHCPGRGCGREYKLLSGLVQHVESESCGVMRFATVQQQAKSGIQNMVGRMITG</sequence>
<dbReference type="EMBL" id="FJOG01000063">
    <property type="protein sequence ID" value="CZR68985.1"/>
    <property type="molecule type" value="Genomic_DNA"/>
</dbReference>
<dbReference type="OrthoDB" id="6077919at2759"/>
<dbReference type="GO" id="GO:0005634">
    <property type="term" value="C:nucleus"/>
    <property type="evidence" value="ECO:0007669"/>
    <property type="project" value="TreeGrafter"/>
</dbReference>
<keyword evidence="4" id="KW-0862">Zinc</keyword>
<dbReference type="GO" id="GO:0008270">
    <property type="term" value="F:zinc ion binding"/>
    <property type="evidence" value="ECO:0007669"/>
    <property type="project" value="UniProtKB-KW"/>
</dbReference>
<accession>A0A1L7XVI4</accession>
<dbReference type="InterPro" id="IPR013087">
    <property type="entry name" value="Znf_C2H2_type"/>
</dbReference>